<dbReference type="AlphaFoldDB" id="A0A8H7ZIV8"/>
<organism evidence="1 2">
    <name type="scientific">Candida metapsilosis</name>
    <dbReference type="NCBI Taxonomy" id="273372"/>
    <lineage>
        <taxon>Eukaryota</taxon>
        <taxon>Fungi</taxon>
        <taxon>Dikarya</taxon>
        <taxon>Ascomycota</taxon>
        <taxon>Saccharomycotina</taxon>
        <taxon>Pichiomycetes</taxon>
        <taxon>Debaryomycetaceae</taxon>
        <taxon>Candida/Lodderomyces clade</taxon>
        <taxon>Candida</taxon>
    </lineage>
</organism>
<dbReference type="GeneID" id="93650225"/>
<name>A0A8H7ZIV8_9ASCO</name>
<protein>
    <submittedName>
        <fullName evidence="1">Uncharacterized protein</fullName>
    </submittedName>
</protein>
<keyword evidence="2" id="KW-1185">Reference proteome</keyword>
<dbReference type="EMBL" id="JAEOAQ010000002">
    <property type="protein sequence ID" value="KAG5419716.1"/>
    <property type="molecule type" value="Genomic_DNA"/>
</dbReference>
<dbReference type="Proteomes" id="UP000669133">
    <property type="component" value="Unassembled WGS sequence"/>
</dbReference>
<dbReference type="OrthoDB" id="4074633at2759"/>
<sequence>MNPLTQTVIKLKQHPDHRRSILQLYKELLRKSHKLNTLNVPNASILIEELKIGMYEGFTKNYTNVYQITQALLKGVFINDALDDAIFYGNHDKLMQCVDQHRKEYFEWAQRRTSYLRNHKELEDKRIGLLRGRESTLATSRKKGKSKQKEPDLSIDRNINQFVSKGLETATRNGQSLILRYLNQLQYAGKIPNPHLLSYTPETLQTNGDHYNSHHIIKGSTQKIINQSFDREYIESIMIPALEFDLNDMNMEKTTAIVNKKGPYQATAKENKSGTIALPYILSPFKHKPGRKEIAHLIRQQVLWSRIQKVWETTHELEEENMGKDGSYPIRGSRGFGVEESMKPRVYYEELAVGEEMFLLFCEIEQRKLSGMDVNEEIDFEEFNWTKDLDLVSEALAAKYSSILQESKLDLTELQSSLQHRFDEGFESKVERFTCLLAQLREQRVFKHSEIVAPPKLITLKDELPNLSVEKFPMEDRIGRGKTLADFLKQYNFPYFEFGHELRKKVNEIMAKIVHKF</sequence>
<dbReference type="RefSeq" id="XP_067548832.1">
    <property type="nucleotide sequence ID" value="XM_067690358.1"/>
</dbReference>
<comment type="caution">
    <text evidence="1">The sequence shown here is derived from an EMBL/GenBank/DDBJ whole genome shotgun (WGS) entry which is preliminary data.</text>
</comment>
<evidence type="ECO:0000313" key="2">
    <source>
        <dbReference type="Proteomes" id="UP000669133"/>
    </source>
</evidence>
<reference evidence="1 2" key="1">
    <citation type="submission" date="2020-12" db="EMBL/GenBank/DDBJ databases">
        <title>Effect of drift, selection, and recombination on the evolution of hybrid genomes in Candida yeast pathogens.</title>
        <authorList>
            <person name="Mixao V."/>
            <person name="Ksiezopolska E."/>
            <person name="Saus E."/>
            <person name="Boekhout T."/>
            <person name="Gacser A."/>
            <person name="Gabaldon T."/>
        </authorList>
    </citation>
    <scope>NUCLEOTIDE SEQUENCE [LARGE SCALE GENOMIC DNA]</scope>
    <source>
        <strain evidence="1 2">BP57</strain>
    </source>
</reference>
<evidence type="ECO:0000313" key="1">
    <source>
        <dbReference type="EMBL" id="KAG5419716.1"/>
    </source>
</evidence>
<gene>
    <name evidence="1" type="ORF">I9W82_001596</name>
</gene>
<accession>A0A8H7ZIV8</accession>
<proteinExistence type="predicted"/>